<dbReference type="CDD" id="cd15491">
    <property type="entry name" value="selB_III"/>
    <property type="match status" value="1"/>
</dbReference>
<keyword evidence="5" id="KW-0648">Protein biosynthesis</keyword>
<sequence>MSCIGTAGHVDHGKSALVQALTGIDPDRLAEEKARGMTIDLGFAWLTLPHGREVSIIDVPGHEDFIKNMLAGVGGIDAALLVVAADEGIMPQTREHLAILDLLRVSQGVVALTKADLVDDEWLELVREEIAELIRPTTLAQASILPVSAYTGKGLPQLLAELERLLDSSEERQDIARPRLPIDRVFTLTGFGTVVTGTLLDGSFRLGQEIEILPGRQRTRIRGLQMHKQSIESTGPGHRVAINLPNISRSDLKRGDVVTLPGQLRSTVLLDARISLLADAERSLTHNTQVEFYCGSQEIPARVRLLDTEELMPGESAWVQLRFSRPAVAARRDAFVLRIPSPSFTIGGGEVIDVRPRYHRRFQRPILEALERLRHGLPEELVLVALDRRTHASNSGNTGGTSPKVRPTIEGYDLAEVARLANLAEDVTGQVLKSLLLEGRVRHIRAKGAPVSGTDDIGEEKAGLWFARSAWDAFVEESVRLVASYHRQYPLREGFSKEEWRSRLHLTPRQATELFAVLVDDGVMEAVALSEEALLIEATRRSTGLIRLPGFQPTFTPEQRRQVDALEQAFRRQPYGPPVRAEAEKIAEPEVIAALIGQGTLVKLGEDVLFLRTTYDEAVSRLTAYLRAHGTMTAAEARDALGTSRKYVLPLLEHLDLMRVTKRVGDVRQLASEPKQSIS</sequence>
<dbReference type="InterPro" id="IPR004535">
    <property type="entry name" value="Transl_elong_SelB"/>
</dbReference>
<name>A0A8J3HTU0_9CHLR</name>
<evidence type="ECO:0000256" key="3">
    <source>
        <dbReference type="ARBA" id="ARBA00022490"/>
    </source>
</evidence>
<dbReference type="AlphaFoldDB" id="A0A8J3HTU0"/>
<dbReference type="InterPro" id="IPR036390">
    <property type="entry name" value="WH_DNA-bd_sf"/>
</dbReference>
<dbReference type="InterPro" id="IPR050055">
    <property type="entry name" value="EF-Tu_GTPase"/>
</dbReference>
<dbReference type="SUPFAM" id="SSF50447">
    <property type="entry name" value="Translation proteins"/>
    <property type="match status" value="1"/>
</dbReference>
<evidence type="ECO:0000256" key="8">
    <source>
        <dbReference type="ARBA" id="ARBA00031615"/>
    </source>
</evidence>
<dbReference type="GO" id="GO:0005525">
    <property type="term" value="F:GTP binding"/>
    <property type="evidence" value="ECO:0007669"/>
    <property type="project" value="UniProtKB-KW"/>
</dbReference>
<keyword evidence="11" id="KW-1185">Reference proteome</keyword>
<dbReference type="CDD" id="cd03696">
    <property type="entry name" value="SelB_II"/>
    <property type="match status" value="1"/>
</dbReference>
<dbReference type="Gene3D" id="2.40.30.10">
    <property type="entry name" value="Translation factors"/>
    <property type="match status" value="1"/>
</dbReference>
<evidence type="ECO:0000256" key="4">
    <source>
        <dbReference type="ARBA" id="ARBA00022741"/>
    </source>
</evidence>
<evidence type="ECO:0000313" key="11">
    <source>
        <dbReference type="Proteomes" id="UP000612362"/>
    </source>
</evidence>
<keyword evidence="4" id="KW-0547">Nucleotide-binding</keyword>
<feature type="domain" description="Tr-type G" evidence="9">
    <location>
        <begin position="1"/>
        <end position="170"/>
    </location>
</feature>
<dbReference type="SUPFAM" id="SSF46785">
    <property type="entry name" value="Winged helix' DNA-binding domain"/>
    <property type="match status" value="2"/>
</dbReference>
<dbReference type="Pfam" id="PF03144">
    <property type="entry name" value="GTP_EFTU_D2"/>
    <property type="match status" value="1"/>
</dbReference>
<evidence type="ECO:0000256" key="6">
    <source>
        <dbReference type="ARBA" id="ARBA00023134"/>
    </source>
</evidence>
<evidence type="ECO:0000313" key="10">
    <source>
        <dbReference type="EMBL" id="GHO43877.1"/>
    </source>
</evidence>
<dbReference type="InterPro" id="IPR004161">
    <property type="entry name" value="EFTu-like_2"/>
</dbReference>
<dbReference type="Proteomes" id="UP000612362">
    <property type="component" value="Unassembled WGS sequence"/>
</dbReference>
<dbReference type="PRINTS" id="PR00315">
    <property type="entry name" value="ELONGATNFCT"/>
</dbReference>
<comment type="function">
    <text evidence="7">Translation factor necessary for the incorporation of selenocysteine into proteins. It probably replaces EF-Tu for the insertion of selenocysteine directed by the UGA codon. SelB binds GTP and GDP.</text>
</comment>
<accession>A0A8J3HTU0</accession>
<evidence type="ECO:0000256" key="5">
    <source>
        <dbReference type="ARBA" id="ARBA00022917"/>
    </source>
</evidence>
<keyword evidence="6" id="KW-0342">GTP-binding</keyword>
<comment type="subcellular location">
    <subcellularLocation>
        <location evidence="1">Cytoplasm</location>
    </subcellularLocation>
</comment>
<keyword evidence="3" id="KW-0963">Cytoplasm</keyword>
<evidence type="ECO:0000259" key="9">
    <source>
        <dbReference type="PROSITE" id="PS51722"/>
    </source>
</evidence>
<dbReference type="PANTHER" id="PTHR43721">
    <property type="entry name" value="ELONGATION FACTOR TU-RELATED"/>
    <property type="match status" value="1"/>
</dbReference>
<dbReference type="NCBIfam" id="TIGR00475">
    <property type="entry name" value="selB"/>
    <property type="match status" value="1"/>
</dbReference>
<dbReference type="Gene3D" id="1.10.10.2770">
    <property type="match status" value="1"/>
</dbReference>
<dbReference type="InterPro" id="IPR000795">
    <property type="entry name" value="T_Tr_GTP-bd_dom"/>
</dbReference>
<dbReference type="InterPro" id="IPR015190">
    <property type="entry name" value="Elong_fac_SelB-wing-hlx_typ-2"/>
</dbReference>
<dbReference type="CDD" id="cd04171">
    <property type="entry name" value="SelB"/>
    <property type="match status" value="1"/>
</dbReference>
<protein>
    <recommendedName>
        <fullName evidence="2">Selenocysteine-specific elongation factor</fullName>
    </recommendedName>
    <alternativeName>
        <fullName evidence="8">SelB translation factor</fullName>
    </alternativeName>
</protein>
<dbReference type="InterPro" id="IPR036388">
    <property type="entry name" value="WH-like_DNA-bd_sf"/>
</dbReference>
<dbReference type="InterPro" id="IPR057335">
    <property type="entry name" value="Beta-barrel_SelB"/>
</dbReference>
<evidence type="ECO:0000256" key="1">
    <source>
        <dbReference type="ARBA" id="ARBA00004496"/>
    </source>
</evidence>
<reference evidence="10" key="1">
    <citation type="submission" date="2020-10" db="EMBL/GenBank/DDBJ databases">
        <title>Taxonomic study of unclassified bacteria belonging to the class Ktedonobacteria.</title>
        <authorList>
            <person name="Yabe S."/>
            <person name="Wang C.M."/>
            <person name="Zheng Y."/>
            <person name="Sakai Y."/>
            <person name="Cavaletti L."/>
            <person name="Monciardini P."/>
            <person name="Donadio S."/>
        </authorList>
    </citation>
    <scope>NUCLEOTIDE SEQUENCE</scope>
    <source>
        <strain evidence="10">SOSP1-1</strain>
    </source>
</reference>
<evidence type="ECO:0000256" key="7">
    <source>
        <dbReference type="ARBA" id="ARBA00025526"/>
    </source>
</evidence>
<dbReference type="SUPFAM" id="SSF52540">
    <property type="entry name" value="P-loop containing nucleoside triphosphate hydrolases"/>
    <property type="match status" value="1"/>
</dbReference>
<dbReference type="SUPFAM" id="SSF50465">
    <property type="entry name" value="EF-Tu/eEF-1alpha/eIF2-gamma C-terminal domain"/>
    <property type="match status" value="1"/>
</dbReference>
<dbReference type="GO" id="GO:0001514">
    <property type="term" value="P:selenocysteine incorporation"/>
    <property type="evidence" value="ECO:0007669"/>
    <property type="project" value="InterPro"/>
</dbReference>
<dbReference type="GO" id="GO:0003924">
    <property type="term" value="F:GTPase activity"/>
    <property type="evidence" value="ECO:0007669"/>
    <property type="project" value="InterPro"/>
</dbReference>
<dbReference type="Pfam" id="PF25461">
    <property type="entry name" value="Beta-barrel_SelB"/>
    <property type="match status" value="1"/>
</dbReference>
<evidence type="ECO:0000256" key="2">
    <source>
        <dbReference type="ARBA" id="ARBA00015953"/>
    </source>
</evidence>
<comment type="caution">
    <text evidence="10">The sequence shown here is derived from an EMBL/GenBank/DDBJ whole genome shotgun (WGS) entry which is preliminary data.</text>
</comment>
<dbReference type="Gene3D" id="3.40.50.300">
    <property type="entry name" value="P-loop containing nucleotide triphosphate hydrolases"/>
    <property type="match status" value="1"/>
</dbReference>
<dbReference type="Pfam" id="PF00009">
    <property type="entry name" value="GTP_EFTU"/>
    <property type="match status" value="1"/>
</dbReference>
<dbReference type="InterPro" id="IPR009000">
    <property type="entry name" value="Transl_B-barrel_sf"/>
</dbReference>
<dbReference type="PROSITE" id="PS51722">
    <property type="entry name" value="G_TR_2"/>
    <property type="match status" value="1"/>
</dbReference>
<dbReference type="GO" id="GO:0003746">
    <property type="term" value="F:translation elongation factor activity"/>
    <property type="evidence" value="ECO:0007669"/>
    <property type="project" value="InterPro"/>
</dbReference>
<dbReference type="GO" id="GO:0005737">
    <property type="term" value="C:cytoplasm"/>
    <property type="evidence" value="ECO:0007669"/>
    <property type="project" value="UniProtKB-SubCell"/>
</dbReference>
<dbReference type="Pfam" id="PF09106">
    <property type="entry name" value="WHD_2nd_SelB"/>
    <property type="match status" value="1"/>
</dbReference>
<dbReference type="Pfam" id="PF09107">
    <property type="entry name" value="WHD_3rd_SelB"/>
    <property type="match status" value="1"/>
</dbReference>
<dbReference type="InterPro" id="IPR009001">
    <property type="entry name" value="Transl_elong_EF1A/Init_IF2_C"/>
</dbReference>
<dbReference type="InterPro" id="IPR015191">
    <property type="entry name" value="SelB_WHD4"/>
</dbReference>
<gene>
    <name evidence="10" type="ORF">KSX_20400</name>
</gene>
<dbReference type="EMBL" id="BNJF01000001">
    <property type="protein sequence ID" value="GHO43877.1"/>
    <property type="molecule type" value="Genomic_DNA"/>
</dbReference>
<proteinExistence type="predicted"/>
<dbReference type="GO" id="GO:0003723">
    <property type="term" value="F:RNA binding"/>
    <property type="evidence" value="ECO:0007669"/>
    <property type="project" value="InterPro"/>
</dbReference>
<dbReference type="Gene3D" id="1.10.10.10">
    <property type="entry name" value="Winged helix-like DNA-binding domain superfamily/Winged helix DNA-binding domain"/>
    <property type="match status" value="1"/>
</dbReference>
<organism evidence="10 11">
    <name type="scientific">Ktedonospora formicarum</name>
    <dbReference type="NCBI Taxonomy" id="2778364"/>
    <lineage>
        <taxon>Bacteria</taxon>
        <taxon>Bacillati</taxon>
        <taxon>Chloroflexota</taxon>
        <taxon>Ktedonobacteria</taxon>
        <taxon>Ktedonobacterales</taxon>
        <taxon>Ktedonobacteraceae</taxon>
        <taxon>Ktedonospora</taxon>
    </lineage>
</organism>
<dbReference type="FunFam" id="3.40.50.300:FF:001064">
    <property type="entry name" value="Selenocysteine-specific translation elongation factor"/>
    <property type="match status" value="1"/>
</dbReference>
<dbReference type="PANTHER" id="PTHR43721:SF22">
    <property type="entry name" value="ELONGATION FACTOR TU, MITOCHONDRIAL"/>
    <property type="match status" value="1"/>
</dbReference>
<dbReference type="InterPro" id="IPR027417">
    <property type="entry name" value="P-loop_NTPase"/>
</dbReference>
<dbReference type="RefSeq" id="WP_220193322.1">
    <property type="nucleotide sequence ID" value="NZ_BNJF01000001.1"/>
</dbReference>